<protein>
    <recommendedName>
        <fullName evidence="3">Apea-like HEPN domain-containing protein</fullName>
    </recommendedName>
</protein>
<dbReference type="AlphaFoldDB" id="A0A1B8ZV21"/>
<reference evidence="2" key="1">
    <citation type="submission" date="2016-07" db="EMBL/GenBank/DDBJ databases">
        <authorList>
            <person name="Florea S."/>
            <person name="Webb J.S."/>
            <person name="Jaromczyk J."/>
            <person name="Schardl C.L."/>
        </authorList>
    </citation>
    <scope>NUCLEOTIDE SEQUENCE [LARGE SCALE GENOMIC DNA]</scope>
    <source>
        <strain evidence="2">CC-VM-7</strain>
    </source>
</reference>
<name>A0A1B8ZV21_9FLAO</name>
<evidence type="ECO:0000313" key="1">
    <source>
        <dbReference type="EMBL" id="OCA75440.1"/>
    </source>
</evidence>
<proteinExistence type="predicted"/>
<dbReference type="STRING" id="651561.BBI00_14390"/>
<gene>
    <name evidence="1" type="ORF">BBI00_14390</name>
</gene>
<accession>A0A1B8ZV21</accession>
<dbReference type="RefSeq" id="WP_065399403.1">
    <property type="nucleotide sequence ID" value="NZ_MAYG01000001.1"/>
</dbReference>
<dbReference type="Proteomes" id="UP000093432">
    <property type="component" value="Unassembled WGS sequence"/>
</dbReference>
<dbReference type="EMBL" id="MAYG01000001">
    <property type="protein sequence ID" value="OCA75440.1"/>
    <property type="molecule type" value="Genomic_DNA"/>
</dbReference>
<dbReference type="OrthoDB" id="2038665at2"/>
<organism evidence="1 2">
    <name type="scientific">Chryseobacterium arthrosphaerae</name>
    <dbReference type="NCBI Taxonomy" id="651561"/>
    <lineage>
        <taxon>Bacteria</taxon>
        <taxon>Pseudomonadati</taxon>
        <taxon>Bacteroidota</taxon>
        <taxon>Flavobacteriia</taxon>
        <taxon>Flavobacteriales</taxon>
        <taxon>Weeksellaceae</taxon>
        <taxon>Chryseobacterium group</taxon>
        <taxon>Chryseobacterium</taxon>
    </lineage>
</organism>
<evidence type="ECO:0000313" key="2">
    <source>
        <dbReference type="Proteomes" id="UP000093432"/>
    </source>
</evidence>
<evidence type="ECO:0008006" key="3">
    <source>
        <dbReference type="Google" id="ProtNLM"/>
    </source>
</evidence>
<comment type="caution">
    <text evidence="1">The sequence shown here is derived from an EMBL/GenBank/DDBJ whole genome shotgun (WGS) entry which is preliminary data.</text>
</comment>
<sequence length="346" mass="40911">MINVNINAFSNLIDDYLKYNDGSVKSGKRYIKSRDFEKDWIKEAQIRDILIITSDIRLIEIEFCSEFYIAIVGANITDNQIPEILETFDINSGITTLLVSEKYLKLSKRANQLEFYDNILFQHLDPSYNGHDFEDILQFLEPVQIFKLSKFSILKTNSVDRIACYIFSKSTNELILEFNQDVLDLISELSLMGSDSINYRLIINCIFSTTYKHSFLELYRLIERIFPVSYLKELHLKSRTTLDFLDFVSEFETSLKWKPKEDMAIDRIFEESKVTTLQYFQNFKTSLPDDQNHNHATFFYKLRNSIVHFRANHEEIFLTSEQWNLLLLATLYLIDEHYSLYNNILQ</sequence>